<name>W1Y9K5_9ZZZZ</name>
<feature type="non-terminal residue" evidence="1">
    <location>
        <position position="39"/>
    </location>
</feature>
<dbReference type="EMBL" id="AZMM01007517">
    <property type="protein sequence ID" value="ETJ38360.1"/>
    <property type="molecule type" value="Genomic_DNA"/>
</dbReference>
<accession>W1Y9K5</accession>
<keyword evidence="1" id="KW-0547">Nucleotide-binding</keyword>
<proteinExistence type="predicted"/>
<keyword evidence="1" id="KW-0347">Helicase</keyword>
<dbReference type="GO" id="GO:0004386">
    <property type="term" value="F:helicase activity"/>
    <property type="evidence" value="ECO:0007669"/>
    <property type="project" value="UniProtKB-KW"/>
</dbReference>
<keyword evidence="1" id="KW-0067">ATP-binding</keyword>
<evidence type="ECO:0000313" key="1">
    <source>
        <dbReference type="EMBL" id="ETJ38360.1"/>
    </source>
</evidence>
<dbReference type="AlphaFoldDB" id="W1Y9K5"/>
<protein>
    <submittedName>
        <fullName evidence="1">Nucleic acid binding, OB-fold, tRNA/helicase-type</fullName>
    </submittedName>
</protein>
<keyword evidence="1" id="KW-0378">Hydrolase</keyword>
<reference evidence="1" key="1">
    <citation type="submission" date="2013-12" db="EMBL/GenBank/DDBJ databases">
        <title>A Varibaculum cambriense genome reconstructed from a premature infant gut community with otherwise low bacterial novelty that shifts toward anaerobic metabolism during the third week of life.</title>
        <authorList>
            <person name="Brown C.T."/>
            <person name="Sharon I."/>
            <person name="Thomas B.C."/>
            <person name="Castelle C.J."/>
            <person name="Morowitz M.J."/>
            <person name="Banfield J.F."/>
        </authorList>
    </citation>
    <scope>NUCLEOTIDE SEQUENCE</scope>
</reference>
<gene>
    <name evidence="1" type="ORF">Q604_UNBC07517G0004</name>
</gene>
<comment type="caution">
    <text evidence="1">The sequence shown here is derived from an EMBL/GenBank/DDBJ whole genome shotgun (WGS) entry which is preliminary data.</text>
</comment>
<organism evidence="1">
    <name type="scientific">human gut metagenome</name>
    <dbReference type="NCBI Taxonomy" id="408170"/>
    <lineage>
        <taxon>unclassified sequences</taxon>
        <taxon>metagenomes</taxon>
        <taxon>organismal metagenomes</taxon>
    </lineage>
</organism>
<sequence>MKEKITKIIENFVKDYENQTTISTKWGKPLVGFADANHP</sequence>